<evidence type="ECO:0000256" key="1">
    <source>
        <dbReference type="SAM" id="Phobius"/>
    </source>
</evidence>
<dbReference type="Proteomes" id="UP000029500">
    <property type="component" value="Chromosome"/>
</dbReference>
<feature type="transmembrane region" description="Helical" evidence="1">
    <location>
        <begin position="127"/>
        <end position="149"/>
    </location>
</feature>
<dbReference type="KEGG" id="pgm:PGRAT_04080"/>
<name>A0A089M184_9BACL</name>
<dbReference type="HOGENOM" id="CLU_077103_0_0_9"/>
<feature type="transmembrane region" description="Helical" evidence="1">
    <location>
        <begin position="20"/>
        <end position="40"/>
    </location>
</feature>
<evidence type="ECO:0000313" key="2">
    <source>
        <dbReference type="EMBL" id="AIQ66912.1"/>
    </source>
</evidence>
<dbReference type="eggNOG" id="COG4200">
    <property type="taxonomic scope" value="Bacteria"/>
</dbReference>
<keyword evidence="3" id="KW-1185">Reference proteome</keyword>
<dbReference type="EMBL" id="CP009287">
    <property type="protein sequence ID" value="AIQ66912.1"/>
    <property type="molecule type" value="Genomic_DNA"/>
</dbReference>
<reference evidence="2 3" key="1">
    <citation type="submission" date="2014-08" db="EMBL/GenBank/DDBJ databases">
        <title>Comparative genomics of the Paenibacillus odorifer group.</title>
        <authorList>
            <person name="den Bakker H.C."/>
            <person name="Tsai Y.-C."/>
            <person name="Martin N."/>
            <person name="Korlach J."/>
            <person name="Wiedmann M."/>
        </authorList>
    </citation>
    <scope>NUCLEOTIDE SEQUENCE [LARGE SCALE GENOMIC DNA]</scope>
    <source>
        <strain evidence="2 3">DSM 15220</strain>
    </source>
</reference>
<dbReference type="AlphaFoldDB" id="A0A089M184"/>
<accession>A0A089M184</accession>
<dbReference type="OrthoDB" id="1701852at2"/>
<keyword evidence="1" id="KW-0812">Transmembrane</keyword>
<organism evidence="2 3">
    <name type="scientific">Paenibacillus graminis</name>
    <dbReference type="NCBI Taxonomy" id="189425"/>
    <lineage>
        <taxon>Bacteria</taxon>
        <taxon>Bacillati</taxon>
        <taxon>Bacillota</taxon>
        <taxon>Bacilli</taxon>
        <taxon>Bacillales</taxon>
        <taxon>Paenibacillaceae</taxon>
        <taxon>Paenibacillus</taxon>
    </lineage>
</organism>
<feature type="transmembrane region" description="Helical" evidence="1">
    <location>
        <begin position="211"/>
        <end position="233"/>
    </location>
</feature>
<dbReference type="NCBIfam" id="TIGR03733">
    <property type="entry name" value="lanti_perm_MutG"/>
    <property type="match status" value="1"/>
</dbReference>
<evidence type="ECO:0000313" key="3">
    <source>
        <dbReference type="Proteomes" id="UP000029500"/>
    </source>
</evidence>
<gene>
    <name evidence="2" type="ORF">PGRAT_04080</name>
</gene>
<protein>
    <submittedName>
        <fullName evidence="2">Permease</fullName>
    </submittedName>
</protein>
<sequence length="243" mass="27958">MTIIREFLSNFTKIKRTPIILLHLLLPIVVTTLFLVYYAYAGYHIIPDARLFFVILQIGYPIFVSIVVPILIHLDRNISNIQNALGLVESRRSVYLGKLFFLLFLSAISMIIYGLCFYIGVHFFLDISIIHFGSYFVIFYIFLFSNLFLYLLHVPIAFRFGSSISVLSGISGTIFAGYFENAMGDKIWPIIPWEWGVRFLENDFGFSSTPVFPGIISLIIITLIVLVLSLLWFSRWEGKVIQE</sequence>
<dbReference type="RefSeq" id="WP_025706778.1">
    <property type="nucleotide sequence ID" value="NZ_CP009287.1"/>
</dbReference>
<dbReference type="STRING" id="189425.PGRAT_04080"/>
<proteinExistence type="predicted"/>
<keyword evidence="1" id="KW-1133">Transmembrane helix</keyword>
<keyword evidence="1" id="KW-0472">Membrane</keyword>
<dbReference type="InterPro" id="IPR022294">
    <property type="entry name" value="ABC-transptr_permeasesu"/>
</dbReference>
<feature type="transmembrane region" description="Helical" evidence="1">
    <location>
        <begin position="52"/>
        <end position="74"/>
    </location>
</feature>
<dbReference type="CDD" id="cd21808">
    <property type="entry name" value="ABC-2_lan_permease_MutG"/>
    <property type="match status" value="1"/>
</dbReference>
<feature type="transmembrane region" description="Helical" evidence="1">
    <location>
        <begin position="95"/>
        <end position="121"/>
    </location>
</feature>
<feature type="transmembrane region" description="Helical" evidence="1">
    <location>
        <begin position="156"/>
        <end position="179"/>
    </location>
</feature>